<reference evidence="1" key="1">
    <citation type="submission" date="2023-04" db="EMBL/GenBank/DDBJ databases">
        <title>Comparative genomic analysis of Cohnella hashimotonis sp. nov., isolated from the International Space Station.</title>
        <authorList>
            <person name="Venkateswaran K."/>
            <person name="Simpson A."/>
        </authorList>
    </citation>
    <scope>NUCLEOTIDE SEQUENCE</scope>
    <source>
        <strain evidence="1">F6_2S_P_1</strain>
    </source>
</reference>
<accession>A0ABT6TKP6</accession>
<dbReference type="Proteomes" id="UP001161691">
    <property type="component" value="Unassembled WGS sequence"/>
</dbReference>
<proteinExistence type="predicted"/>
<gene>
    <name evidence="1" type="ORF">KB449_20775</name>
</gene>
<dbReference type="EMBL" id="JAGRPV010000001">
    <property type="protein sequence ID" value="MDI4647419.1"/>
    <property type="molecule type" value="Genomic_DNA"/>
</dbReference>
<dbReference type="RefSeq" id="WP_282910184.1">
    <property type="nucleotide sequence ID" value="NZ_JAGRPV010000001.1"/>
</dbReference>
<comment type="caution">
    <text evidence="1">The sequence shown here is derived from an EMBL/GenBank/DDBJ whole genome shotgun (WGS) entry which is preliminary data.</text>
</comment>
<evidence type="ECO:0000313" key="2">
    <source>
        <dbReference type="Proteomes" id="UP001161691"/>
    </source>
</evidence>
<protein>
    <submittedName>
        <fullName evidence="1">Uncharacterized protein</fullName>
    </submittedName>
</protein>
<name>A0ABT6TKP6_9BACL</name>
<organism evidence="1 2">
    <name type="scientific">Cohnella hashimotonis</name>
    <dbReference type="NCBI Taxonomy" id="2826895"/>
    <lineage>
        <taxon>Bacteria</taxon>
        <taxon>Bacillati</taxon>
        <taxon>Bacillota</taxon>
        <taxon>Bacilli</taxon>
        <taxon>Bacillales</taxon>
        <taxon>Paenibacillaceae</taxon>
        <taxon>Cohnella</taxon>
    </lineage>
</organism>
<evidence type="ECO:0000313" key="1">
    <source>
        <dbReference type="EMBL" id="MDI4647419.1"/>
    </source>
</evidence>
<sequence length="41" mass="5146">MDKPLNWQDLYYDGELDYGDYYDEDLREIIRMAEQDLLDRR</sequence>
<keyword evidence="2" id="KW-1185">Reference proteome</keyword>